<reference evidence="5" key="1">
    <citation type="submission" date="2023-03" db="EMBL/GenBank/DDBJ databases">
        <title>Mating type loci evolution in Malassezia.</title>
        <authorList>
            <person name="Coelho M.A."/>
        </authorList>
    </citation>
    <scope>NUCLEOTIDE SEQUENCE</scope>
    <source>
        <strain evidence="5">CBS 7876</strain>
    </source>
</reference>
<comment type="subcellular location">
    <subcellularLocation>
        <location evidence="1">Nucleus</location>
    </subcellularLocation>
</comment>
<evidence type="ECO:0000256" key="3">
    <source>
        <dbReference type="ARBA" id="ARBA00023242"/>
    </source>
</evidence>
<dbReference type="EMBL" id="CP119934">
    <property type="protein sequence ID" value="WFD01379.1"/>
    <property type="molecule type" value="Genomic_DNA"/>
</dbReference>
<dbReference type="InterPro" id="IPR019163">
    <property type="entry name" value="THO_Thoc5"/>
</dbReference>
<evidence type="ECO:0000313" key="6">
    <source>
        <dbReference type="Proteomes" id="UP001214603"/>
    </source>
</evidence>
<name>A0AAF0DYL3_9BASI</name>
<sequence>MPPTADATHAAQAVLALPTDAPPYAADGAARRALLSASVPALATLKAANRAAYEALAARRRDVRAARAGIDDAAHTLQHLVYERTQLEAQIAACGALDTVYEQVPLRPEAEFAAHAPEASRSDEVRRDAHRLLVHRLEYELAERRRLEAEAKRLEAELHARQREQRAAVRALRARQKCVDG</sequence>
<dbReference type="GO" id="GO:0000445">
    <property type="term" value="C:THO complex part of transcription export complex"/>
    <property type="evidence" value="ECO:0007669"/>
    <property type="project" value="TreeGrafter"/>
</dbReference>
<feature type="coiled-coil region" evidence="4">
    <location>
        <begin position="137"/>
        <end position="164"/>
    </location>
</feature>
<evidence type="ECO:0000256" key="1">
    <source>
        <dbReference type="ARBA" id="ARBA00004123"/>
    </source>
</evidence>
<organism evidence="5 6">
    <name type="scientific">Malassezia obtusa</name>
    <dbReference type="NCBI Taxonomy" id="76774"/>
    <lineage>
        <taxon>Eukaryota</taxon>
        <taxon>Fungi</taxon>
        <taxon>Dikarya</taxon>
        <taxon>Basidiomycota</taxon>
        <taxon>Ustilaginomycotina</taxon>
        <taxon>Malasseziomycetes</taxon>
        <taxon>Malasseziales</taxon>
        <taxon>Malasseziaceae</taxon>
        <taxon>Malassezia</taxon>
    </lineage>
</organism>
<dbReference type="AlphaFoldDB" id="A0AAF0DYL3"/>
<proteinExistence type="inferred from homology"/>
<evidence type="ECO:0000313" key="5">
    <source>
        <dbReference type="EMBL" id="WFD01379.1"/>
    </source>
</evidence>
<evidence type="ECO:0000256" key="4">
    <source>
        <dbReference type="SAM" id="Coils"/>
    </source>
</evidence>
<keyword evidence="3" id="KW-0539">Nucleus</keyword>
<accession>A0AAF0DYL3</accession>
<dbReference type="Proteomes" id="UP001214603">
    <property type="component" value="Chromosome 1"/>
</dbReference>
<comment type="similarity">
    <text evidence="2">Belongs to the THOC5 family.</text>
</comment>
<protein>
    <submittedName>
        <fullName evidence="5">Uncharacterized protein</fullName>
    </submittedName>
</protein>
<evidence type="ECO:0000256" key="2">
    <source>
        <dbReference type="ARBA" id="ARBA00008044"/>
    </source>
</evidence>
<gene>
    <name evidence="5" type="ORF">MOBT1_000042</name>
</gene>
<dbReference type="PANTHER" id="PTHR13375:SF3">
    <property type="entry name" value="THO COMPLEX SUBUNIT 5 HOMOLOG"/>
    <property type="match status" value="1"/>
</dbReference>
<dbReference type="Pfam" id="PF09766">
    <property type="entry name" value="FmiP_Thoc5"/>
    <property type="match status" value="1"/>
</dbReference>
<dbReference type="GO" id="GO:0006406">
    <property type="term" value="P:mRNA export from nucleus"/>
    <property type="evidence" value="ECO:0007669"/>
    <property type="project" value="TreeGrafter"/>
</dbReference>
<keyword evidence="4" id="KW-0175">Coiled coil</keyword>
<dbReference type="GO" id="GO:0003729">
    <property type="term" value="F:mRNA binding"/>
    <property type="evidence" value="ECO:0007669"/>
    <property type="project" value="TreeGrafter"/>
</dbReference>
<dbReference type="PANTHER" id="PTHR13375">
    <property type="entry name" value="FMS INTERACTING PROTEIN"/>
    <property type="match status" value="1"/>
</dbReference>
<keyword evidence="6" id="KW-1185">Reference proteome</keyword>